<evidence type="ECO:0000313" key="1">
    <source>
        <dbReference type="EMBL" id="KAK8948334.1"/>
    </source>
</evidence>
<accession>A0ABR2LT43</accession>
<proteinExistence type="predicted"/>
<gene>
    <name evidence="1" type="ORF">KSP40_PGU004539</name>
</gene>
<evidence type="ECO:0000313" key="2">
    <source>
        <dbReference type="Proteomes" id="UP001412067"/>
    </source>
</evidence>
<name>A0ABR2LT43_9ASPA</name>
<protein>
    <recommendedName>
        <fullName evidence="3">Chromo domain-containing protein</fullName>
    </recommendedName>
</protein>
<dbReference type="EMBL" id="JBBWWR010000016">
    <property type="protein sequence ID" value="KAK8948334.1"/>
    <property type="molecule type" value="Genomic_DNA"/>
</dbReference>
<sequence length="131" mass="15391">MFLMTLSLHDSILQVEVLSFTCGNVFHYLIRWRDRPASDDSWFLGSEVARLDVALPRRCFQTNSSVMSTLEWGRIDGDVADTAAIDPSLREFVDWDDRCCKLEDGIDVRRHYIKIYNYKLNNYNYIFLIIL</sequence>
<reference evidence="1 2" key="1">
    <citation type="journal article" date="2022" name="Nat. Plants">
        <title>Genomes of leafy and leafless Platanthera orchids illuminate the evolution of mycoheterotrophy.</title>
        <authorList>
            <person name="Li M.H."/>
            <person name="Liu K.W."/>
            <person name="Li Z."/>
            <person name="Lu H.C."/>
            <person name="Ye Q.L."/>
            <person name="Zhang D."/>
            <person name="Wang J.Y."/>
            <person name="Li Y.F."/>
            <person name="Zhong Z.M."/>
            <person name="Liu X."/>
            <person name="Yu X."/>
            <person name="Liu D.K."/>
            <person name="Tu X.D."/>
            <person name="Liu B."/>
            <person name="Hao Y."/>
            <person name="Liao X.Y."/>
            <person name="Jiang Y.T."/>
            <person name="Sun W.H."/>
            <person name="Chen J."/>
            <person name="Chen Y.Q."/>
            <person name="Ai Y."/>
            <person name="Zhai J.W."/>
            <person name="Wu S.S."/>
            <person name="Zhou Z."/>
            <person name="Hsiao Y.Y."/>
            <person name="Wu W.L."/>
            <person name="Chen Y.Y."/>
            <person name="Lin Y.F."/>
            <person name="Hsu J.L."/>
            <person name="Li C.Y."/>
            <person name="Wang Z.W."/>
            <person name="Zhao X."/>
            <person name="Zhong W.Y."/>
            <person name="Ma X.K."/>
            <person name="Ma L."/>
            <person name="Huang J."/>
            <person name="Chen G.Z."/>
            <person name="Huang M.Z."/>
            <person name="Huang L."/>
            <person name="Peng D.H."/>
            <person name="Luo Y.B."/>
            <person name="Zou S.Q."/>
            <person name="Chen S.P."/>
            <person name="Lan S."/>
            <person name="Tsai W.C."/>
            <person name="Van de Peer Y."/>
            <person name="Liu Z.J."/>
        </authorList>
    </citation>
    <scope>NUCLEOTIDE SEQUENCE [LARGE SCALE GENOMIC DNA]</scope>
    <source>
        <strain evidence="1">Lor288</strain>
    </source>
</reference>
<comment type="caution">
    <text evidence="1">The sequence shown here is derived from an EMBL/GenBank/DDBJ whole genome shotgun (WGS) entry which is preliminary data.</text>
</comment>
<dbReference type="Proteomes" id="UP001412067">
    <property type="component" value="Unassembled WGS sequence"/>
</dbReference>
<evidence type="ECO:0008006" key="3">
    <source>
        <dbReference type="Google" id="ProtNLM"/>
    </source>
</evidence>
<keyword evidence="2" id="KW-1185">Reference proteome</keyword>
<organism evidence="1 2">
    <name type="scientific">Platanthera guangdongensis</name>
    <dbReference type="NCBI Taxonomy" id="2320717"/>
    <lineage>
        <taxon>Eukaryota</taxon>
        <taxon>Viridiplantae</taxon>
        <taxon>Streptophyta</taxon>
        <taxon>Embryophyta</taxon>
        <taxon>Tracheophyta</taxon>
        <taxon>Spermatophyta</taxon>
        <taxon>Magnoliopsida</taxon>
        <taxon>Liliopsida</taxon>
        <taxon>Asparagales</taxon>
        <taxon>Orchidaceae</taxon>
        <taxon>Orchidoideae</taxon>
        <taxon>Orchideae</taxon>
        <taxon>Orchidinae</taxon>
        <taxon>Platanthera</taxon>
    </lineage>
</organism>